<protein>
    <submittedName>
        <fullName evidence="1">Uncharacterized protein</fullName>
    </submittedName>
</protein>
<feature type="non-terminal residue" evidence="1">
    <location>
        <position position="248"/>
    </location>
</feature>
<evidence type="ECO:0000313" key="1">
    <source>
        <dbReference type="EMBL" id="KAJ4949408.1"/>
    </source>
</evidence>
<dbReference type="EMBL" id="JAPTMU010000001">
    <property type="protein sequence ID" value="KAJ4949408.1"/>
    <property type="molecule type" value="Genomic_DNA"/>
</dbReference>
<dbReference type="Proteomes" id="UP001219934">
    <property type="component" value="Unassembled WGS sequence"/>
</dbReference>
<proteinExistence type="predicted"/>
<comment type="caution">
    <text evidence="1">The sequence shown here is derived from an EMBL/GenBank/DDBJ whole genome shotgun (WGS) entry which is preliminary data.</text>
</comment>
<evidence type="ECO:0000313" key="2">
    <source>
        <dbReference type="Proteomes" id="UP001219934"/>
    </source>
</evidence>
<organism evidence="1 2">
    <name type="scientific">Pogonophryne albipinna</name>
    <dbReference type="NCBI Taxonomy" id="1090488"/>
    <lineage>
        <taxon>Eukaryota</taxon>
        <taxon>Metazoa</taxon>
        <taxon>Chordata</taxon>
        <taxon>Craniata</taxon>
        <taxon>Vertebrata</taxon>
        <taxon>Euteleostomi</taxon>
        <taxon>Actinopterygii</taxon>
        <taxon>Neopterygii</taxon>
        <taxon>Teleostei</taxon>
        <taxon>Neoteleostei</taxon>
        <taxon>Acanthomorphata</taxon>
        <taxon>Eupercaria</taxon>
        <taxon>Perciformes</taxon>
        <taxon>Notothenioidei</taxon>
        <taxon>Pogonophryne</taxon>
    </lineage>
</organism>
<keyword evidence="2" id="KW-1185">Reference proteome</keyword>
<dbReference type="AlphaFoldDB" id="A0AAD6BU88"/>
<sequence>MWLLLHPRFISTKYRATLRSKHGYVPQSAVELGTGRDTVHCCFTAQLVQDQDGNPTAAPGDFLAGLGACIGAVQSVYLHGLLATVNEGSSPGRLLVLNGAVRPDLVCETLEEWSCKPASLSPFSSALSGRAAFSLQLCPGSGPSVHPLSGPQYGLLSRISNTPLPLNSVIWFPVLKSCSAGGGRVFTLPGGCVRSATVLLTPQQPRLRTAHPVCFSAFIKSPPGRKETNITTSLSWDNCLQIGFQSKE</sequence>
<gene>
    <name evidence="1" type="ORF">JOQ06_020923</name>
</gene>
<name>A0AAD6BU88_9TELE</name>
<reference evidence="1" key="1">
    <citation type="submission" date="2022-11" db="EMBL/GenBank/DDBJ databases">
        <title>Chromosome-level genome of Pogonophryne albipinna.</title>
        <authorList>
            <person name="Jo E."/>
        </authorList>
    </citation>
    <scope>NUCLEOTIDE SEQUENCE</scope>
    <source>
        <strain evidence="1">SGF0006</strain>
        <tissue evidence="1">Muscle</tissue>
    </source>
</reference>
<accession>A0AAD6BU88</accession>